<evidence type="ECO:0000313" key="2">
    <source>
        <dbReference type="EMBL" id="CAL5002702.1"/>
    </source>
</evidence>
<sequence>MAAVRSSHLAGIICLAFLHLLAGEYLLVNSLMNTTTTTTLAPHAPIPLLASDTGRATSSLTDVSPPRHLEREDAATAPASTAPTTPLAAPPCRGAYAVHAPAPAVDDTLLAPRGIAAPPFQMAALLKALPLLAIPFLPPPLGALVALAALATPVRACSFVPSASCSGLTHGSCTVYRYHHGNGTVDRAKPFAGLRNVCPHPRCDDGSDSRARSTAYGRCRGRHDDPFHGYCSVRTLELEILPEGKAWRIMPAHLPVADPAAVVAAGGDVCYVELEHMGYREGYFIRCPVCDCRHVPVLCCTEFPHNAIAAAVWEHRRLTYRDTVGRRTNGTATPRLQGLEYHDEL</sequence>
<name>A0ABC9BLK0_9POAL</name>
<keyword evidence="3" id="KW-1185">Reference proteome</keyword>
<reference evidence="2 3" key="2">
    <citation type="submission" date="2024-10" db="EMBL/GenBank/DDBJ databases">
        <authorList>
            <person name="Ryan C."/>
        </authorList>
    </citation>
    <scope>NUCLEOTIDE SEQUENCE [LARGE SCALE GENOMIC DNA]</scope>
</reference>
<reference evidence="3" key="1">
    <citation type="submission" date="2024-06" db="EMBL/GenBank/DDBJ databases">
        <authorList>
            <person name="Ryan C."/>
        </authorList>
    </citation>
    <scope>NUCLEOTIDE SEQUENCE [LARGE SCALE GENOMIC DNA]</scope>
</reference>
<evidence type="ECO:0000256" key="1">
    <source>
        <dbReference type="SAM" id="SignalP"/>
    </source>
</evidence>
<dbReference type="EMBL" id="OZ075136">
    <property type="protein sequence ID" value="CAL5002702.1"/>
    <property type="molecule type" value="Genomic_DNA"/>
</dbReference>
<organism evidence="2 3">
    <name type="scientific">Urochloa decumbens</name>
    <dbReference type="NCBI Taxonomy" id="240449"/>
    <lineage>
        <taxon>Eukaryota</taxon>
        <taxon>Viridiplantae</taxon>
        <taxon>Streptophyta</taxon>
        <taxon>Embryophyta</taxon>
        <taxon>Tracheophyta</taxon>
        <taxon>Spermatophyta</taxon>
        <taxon>Magnoliopsida</taxon>
        <taxon>Liliopsida</taxon>
        <taxon>Poales</taxon>
        <taxon>Poaceae</taxon>
        <taxon>PACMAD clade</taxon>
        <taxon>Panicoideae</taxon>
        <taxon>Panicodae</taxon>
        <taxon>Paniceae</taxon>
        <taxon>Melinidinae</taxon>
        <taxon>Urochloa</taxon>
    </lineage>
</organism>
<dbReference type="AlphaFoldDB" id="A0ABC9BLK0"/>
<accession>A0ABC9BLK0</accession>
<feature type="chain" id="PRO_5044785949" evidence="1">
    <location>
        <begin position="24"/>
        <end position="345"/>
    </location>
</feature>
<keyword evidence="1" id="KW-0732">Signal</keyword>
<feature type="signal peptide" evidence="1">
    <location>
        <begin position="1"/>
        <end position="23"/>
    </location>
</feature>
<evidence type="ECO:0000313" key="3">
    <source>
        <dbReference type="Proteomes" id="UP001497457"/>
    </source>
</evidence>
<dbReference type="Proteomes" id="UP001497457">
    <property type="component" value="Chromosome 26rd"/>
</dbReference>
<proteinExistence type="predicted"/>
<protein>
    <submittedName>
        <fullName evidence="2">Uncharacterized protein</fullName>
    </submittedName>
</protein>
<gene>
    <name evidence="2" type="ORF">URODEC1_LOCUS66076</name>
</gene>